<sequence>MKFSDFANILYSILADGKNTDEFTQELFLNIVDYPADVDNKVENRTLPAFKSYFNGTRSIDGIAKDINKYIEPEVFVSYINGLPEGTISNLCNALIAYIPDINLYNTAEVCADMFKKILFNAANIKKNKKTTLIEIESGACALSDIIKQRYGTRLLVESKGLCPNDNCCRPLYINANGQTDMNYEITQINPNLPPDSFANLIALCPDCSKRYLLAKDDEQMNRMEIIKRHLISEAETIEVLANTKVEEGVERVLRKISDTPMMKLIPLSYEPVSLREKILPENRSLYIKAKAYVTEYYPAVHGIFQQLSKERKLRFDPFCMQVKMNYINLRDKGLTQPEIFEALVEWLASNTNDRKDLCEIVISYFIQKCEVFDAITE</sequence>
<evidence type="ECO:0000313" key="3">
    <source>
        <dbReference type="Proteomes" id="UP000286268"/>
    </source>
</evidence>
<proteinExistence type="predicted"/>
<dbReference type="Pfam" id="PF20277">
    <property type="entry name" value="CTD11"/>
    <property type="match status" value="1"/>
</dbReference>
<organism evidence="2 3">
    <name type="scientific">Clostridium manihotivorum</name>
    <dbReference type="NCBI Taxonomy" id="2320868"/>
    <lineage>
        <taxon>Bacteria</taxon>
        <taxon>Bacillati</taxon>
        <taxon>Bacillota</taxon>
        <taxon>Clostridia</taxon>
        <taxon>Eubacteriales</taxon>
        <taxon>Clostridiaceae</taxon>
        <taxon>Clostridium</taxon>
    </lineage>
</organism>
<name>A0A410DTU2_9CLOT</name>
<keyword evidence="3" id="KW-1185">Reference proteome</keyword>
<protein>
    <recommendedName>
        <fullName evidence="1">ABC-three component systems C-terminal domain-containing protein</fullName>
    </recommendedName>
</protein>
<evidence type="ECO:0000259" key="1">
    <source>
        <dbReference type="Pfam" id="PF20277"/>
    </source>
</evidence>
<reference evidence="2 3" key="1">
    <citation type="submission" date="2018-01" db="EMBL/GenBank/DDBJ databases">
        <title>Genome Sequencing and Assembly of Anaerobacter polyendosporus strain CT4.</title>
        <authorList>
            <person name="Tachaapaikoon C."/>
            <person name="Sutheeworapong S."/>
            <person name="Jenjaroenpun P."/>
            <person name="Wongsurawat T."/>
            <person name="Nookeaw I."/>
            <person name="Cheawchanlertfa P."/>
            <person name="Kosugi A."/>
            <person name="Cheevadhanarak S."/>
            <person name="Ratanakhanokchai K."/>
        </authorList>
    </citation>
    <scope>NUCLEOTIDE SEQUENCE [LARGE SCALE GENOMIC DNA]</scope>
    <source>
        <strain evidence="2 3">CT4</strain>
    </source>
</reference>
<feature type="domain" description="ABC-three component systems C-terminal" evidence="1">
    <location>
        <begin position="242"/>
        <end position="373"/>
    </location>
</feature>
<dbReference type="EMBL" id="CP025746">
    <property type="protein sequence ID" value="QAA32653.1"/>
    <property type="molecule type" value="Genomic_DNA"/>
</dbReference>
<dbReference type="InterPro" id="IPR046921">
    <property type="entry name" value="ABC-3C_CTD11"/>
</dbReference>
<dbReference type="RefSeq" id="WP_128213440.1">
    <property type="nucleotide sequence ID" value="NZ_CP025746.1"/>
</dbReference>
<dbReference type="Proteomes" id="UP000286268">
    <property type="component" value="Chromosome"/>
</dbReference>
<accession>A0A410DTU2</accession>
<evidence type="ECO:0000313" key="2">
    <source>
        <dbReference type="EMBL" id="QAA32653.1"/>
    </source>
</evidence>
<dbReference type="KEGG" id="cmah:C1I91_14000"/>
<dbReference type="OrthoDB" id="3266795at2"/>
<dbReference type="AlphaFoldDB" id="A0A410DTU2"/>
<gene>
    <name evidence="2" type="ORF">C1I91_14000</name>
</gene>